<evidence type="ECO:0000313" key="3">
    <source>
        <dbReference type="Proteomes" id="UP001234989"/>
    </source>
</evidence>
<sequence length="43" mass="5084">MSQRCQVVEVVQRRGELQGKSIRRFSPKLPKMKRESRLEQGAR</sequence>
<dbReference type="AlphaFoldDB" id="A0AAF0QW97"/>
<protein>
    <submittedName>
        <fullName evidence="2">Uncharacterized protein</fullName>
    </submittedName>
</protein>
<gene>
    <name evidence="2" type="ORF">MTR67_023330</name>
</gene>
<reference evidence="2" key="1">
    <citation type="submission" date="2023-08" db="EMBL/GenBank/DDBJ databases">
        <title>A de novo genome assembly of Solanum verrucosum Schlechtendal, a Mexican diploid species geographically isolated from the other diploid A-genome species in potato relatives.</title>
        <authorList>
            <person name="Hosaka K."/>
        </authorList>
    </citation>
    <scope>NUCLEOTIDE SEQUENCE</scope>
    <source>
        <tissue evidence="2">Young leaves</tissue>
    </source>
</reference>
<evidence type="ECO:0000256" key="1">
    <source>
        <dbReference type="SAM" id="MobiDB-lite"/>
    </source>
</evidence>
<name>A0AAF0QW97_SOLVR</name>
<organism evidence="2 3">
    <name type="scientific">Solanum verrucosum</name>
    <dbReference type="NCBI Taxonomy" id="315347"/>
    <lineage>
        <taxon>Eukaryota</taxon>
        <taxon>Viridiplantae</taxon>
        <taxon>Streptophyta</taxon>
        <taxon>Embryophyta</taxon>
        <taxon>Tracheophyta</taxon>
        <taxon>Spermatophyta</taxon>
        <taxon>Magnoliopsida</taxon>
        <taxon>eudicotyledons</taxon>
        <taxon>Gunneridae</taxon>
        <taxon>Pentapetalae</taxon>
        <taxon>asterids</taxon>
        <taxon>lamiids</taxon>
        <taxon>Solanales</taxon>
        <taxon>Solanaceae</taxon>
        <taxon>Solanoideae</taxon>
        <taxon>Solaneae</taxon>
        <taxon>Solanum</taxon>
    </lineage>
</organism>
<feature type="region of interest" description="Disordered" evidence="1">
    <location>
        <begin position="21"/>
        <end position="43"/>
    </location>
</feature>
<keyword evidence="3" id="KW-1185">Reference proteome</keyword>
<feature type="compositionally biased region" description="Basic and acidic residues" evidence="1">
    <location>
        <begin position="32"/>
        <end position="43"/>
    </location>
</feature>
<proteinExistence type="predicted"/>
<evidence type="ECO:0000313" key="2">
    <source>
        <dbReference type="EMBL" id="WMV29945.1"/>
    </source>
</evidence>
<accession>A0AAF0QW97</accession>
<dbReference type="Proteomes" id="UP001234989">
    <property type="component" value="Chromosome 5"/>
</dbReference>
<dbReference type="EMBL" id="CP133616">
    <property type="protein sequence ID" value="WMV29945.1"/>
    <property type="molecule type" value="Genomic_DNA"/>
</dbReference>